<proteinExistence type="predicted"/>
<gene>
    <name evidence="1" type="ORF">UFOPK3056_00025</name>
</gene>
<organism evidence="1">
    <name type="scientific">freshwater metagenome</name>
    <dbReference type="NCBI Taxonomy" id="449393"/>
    <lineage>
        <taxon>unclassified sequences</taxon>
        <taxon>metagenomes</taxon>
        <taxon>ecological metagenomes</taxon>
    </lineage>
</organism>
<dbReference type="PROSITE" id="PS51257">
    <property type="entry name" value="PROKAR_LIPOPROTEIN"/>
    <property type="match status" value="1"/>
</dbReference>
<evidence type="ECO:0000313" key="1">
    <source>
        <dbReference type="EMBL" id="CAB4793656.1"/>
    </source>
</evidence>
<protein>
    <submittedName>
        <fullName evidence="1">Unannotated protein</fullName>
    </submittedName>
</protein>
<accession>A0A6J6XET0</accession>
<dbReference type="AlphaFoldDB" id="A0A6J6XET0"/>
<name>A0A6J6XET0_9ZZZZ</name>
<reference evidence="1" key="1">
    <citation type="submission" date="2020-05" db="EMBL/GenBank/DDBJ databases">
        <authorList>
            <person name="Chiriac C."/>
            <person name="Salcher M."/>
            <person name="Ghai R."/>
            <person name="Kavagutti S V."/>
        </authorList>
    </citation>
    <scope>NUCLEOTIDE SEQUENCE</scope>
</reference>
<dbReference type="EMBL" id="CAFAAR010000001">
    <property type="protein sequence ID" value="CAB4793656.1"/>
    <property type="molecule type" value="Genomic_DNA"/>
</dbReference>
<sequence>MFSRSRFLFGALCITLLLSACGQSSQKYAASKSEGVYFTVPPSWNEISTQRLTAHEATSKEAGAAEILALVKWQLAFSPARQMSPHDIFSFVATDAPVAYARVRSLLPAEANSVSYNSLRNVIVPITQWVTNPTKETPEFNIIDDYEVVKKGARGVRTIYSFTDGGKSQTVDQTSMVSNDRQMMYIFVIRCSTQCYNKNYKVMTKISDSFSVRGAK</sequence>